<evidence type="ECO:0000256" key="1">
    <source>
        <dbReference type="ARBA" id="ARBA00001713"/>
    </source>
</evidence>
<evidence type="ECO:0000313" key="10">
    <source>
        <dbReference type="Proteomes" id="UP000266188"/>
    </source>
</evidence>
<sequence length="283" mass="29981">MSTATVSAIEAAKKAAGTTAVANHYPKDAKYVGIGSGSTIVYVVEAIKEAGIDTSSTKFVPTGFQSKELVKQAGLQVADFDTVPEGTVLDVAFDGADEVDDELNLIKGGGACLFQEKIVALQAKEFIVVADSRKLQSRLLEAWKYIPIEVAPIAVNQVLAKLKELGSIQPYLRMAPLPHDGPMKEGPLKTDQDFFIIDAPFKTLLTRADVAAGKGDGNGKDGLWEVDQLARTINEITGVLEVGIFSGVNGPQARARGLTGGQKPVAAYFGMTDGTVQTRKASQ</sequence>
<dbReference type="UniPathway" id="UPA00115">
    <property type="reaction ID" value="UER00412"/>
</dbReference>
<dbReference type="InterPro" id="IPR037171">
    <property type="entry name" value="NagB/RpiA_transferase-like"/>
</dbReference>
<keyword evidence="10" id="KW-1185">Reference proteome</keyword>
<evidence type="ECO:0000256" key="7">
    <source>
        <dbReference type="ARBA" id="ARBA00029734"/>
    </source>
</evidence>
<dbReference type="SUPFAM" id="SSF75445">
    <property type="entry name" value="D-ribose-5-phosphate isomerase (RpiA), lid domain"/>
    <property type="match status" value="1"/>
</dbReference>
<dbReference type="PANTHER" id="PTHR11934">
    <property type="entry name" value="RIBOSE-5-PHOSPHATE ISOMERASE"/>
    <property type="match status" value="1"/>
</dbReference>
<evidence type="ECO:0000256" key="4">
    <source>
        <dbReference type="ARBA" id="ARBA00011959"/>
    </source>
</evidence>
<organism evidence="9 10">
    <name type="scientific">Aspergillus sclerotialis</name>
    <dbReference type="NCBI Taxonomy" id="2070753"/>
    <lineage>
        <taxon>Eukaryota</taxon>
        <taxon>Fungi</taxon>
        <taxon>Dikarya</taxon>
        <taxon>Ascomycota</taxon>
        <taxon>Pezizomycotina</taxon>
        <taxon>Eurotiomycetes</taxon>
        <taxon>Eurotiomycetidae</taxon>
        <taxon>Eurotiales</taxon>
        <taxon>Aspergillaceae</taxon>
        <taxon>Aspergillus</taxon>
        <taxon>Aspergillus subgen. Polypaecilum</taxon>
    </lineage>
</organism>
<dbReference type="EC" id="5.3.1.6" evidence="4"/>
<dbReference type="Gene3D" id="3.40.50.1360">
    <property type="match status" value="1"/>
</dbReference>
<dbReference type="Proteomes" id="UP000266188">
    <property type="component" value="Unassembled WGS sequence"/>
</dbReference>
<evidence type="ECO:0000256" key="2">
    <source>
        <dbReference type="ARBA" id="ARBA00004988"/>
    </source>
</evidence>
<evidence type="ECO:0000256" key="8">
    <source>
        <dbReference type="ARBA" id="ARBA00032273"/>
    </source>
</evidence>
<comment type="pathway">
    <text evidence="2">Carbohydrate degradation; pentose phosphate pathway; D-ribose 5-phosphate from D-ribulose 5-phosphate (non-oxidative stage): step 1/1.</text>
</comment>
<dbReference type="OrthoDB" id="1555531at2759"/>
<dbReference type="GO" id="GO:0006014">
    <property type="term" value="P:D-ribose metabolic process"/>
    <property type="evidence" value="ECO:0007669"/>
    <property type="project" value="TreeGrafter"/>
</dbReference>
<evidence type="ECO:0000256" key="6">
    <source>
        <dbReference type="ARBA" id="ARBA00023235"/>
    </source>
</evidence>
<comment type="caution">
    <text evidence="9">The sequence shown here is derived from an EMBL/GenBank/DDBJ whole genome shotgun (WGS) entry which is preliminary data.</text>
</comment>
<evidence type="ECO:0000256" key="3">
    <source>
        <dbReference type="ARBA" id="ARBA00008088"/>
    </source>
</evidence>
<proteinExistence type="inferred from homology"/>
<dbReference type="PANTHER" id="PTHR11934:SF0">
    <property type="entry name" value="RIBOSE-5-PHOSPHATE ISOMERASE"/>
    <property type="match status" value="1"/>
</dbReference>
<comment type="catalytic activity">
    <reaction evidence="1">
        <text>aldehydo-D-ribose 5-phosphate = D-ribulose 5-phosphate</text>
        <dbReference type="Rhea" id="RHEA:14657"/>
        <dbReference type="ChEBI" id="CHEBI:58121"/>
        <dbReference type="ChEBI" id="CHEBI:58273"/>
        <dbReference type="EC" id="5.3.1.6"/>
    </reaction>
</comment>
<dbReference type="Pfam" id="PF06026">
    <property type="entry name" value="Rib_5-P_isom_A"/>
    <property type="match status" value="1"/>
</dbReference>
<gene>
    <name evidence="9" type="ORF">PHISCL_01478</name>
</gene>
<dbReference type="NCBIfam" id="TIGR00021">
    <property type="entry name" value="rpiA"/>
    <property type="match status" value="1"/>
</dbReference>
<dbReference type="STRING" id="2070753.A0A3A2ZU39"/>
<dbReference type="CDD" id="cd01398">
    <property type="entry name" value="RPI_A"/>
    <property type="match status" value="1"/>
</dbReference>
<dbReference type="Gene3D" id="3.30.70.260">
    <property type="match status" value="1"/>
</dbReference>
<name>A0A3A2ZU39_9EURO</name>
<dbReference type="FunFam" id="3.40.50.1360:FF:000014">
    <property type="entry name" value="Ribose 5-phosphate isomerase"/>
    <property type="match status" value="1"/>
</dbReference>
<reference evidence="10" key="1">
    <citation type="submission" date="2017-02" db="EMBL/GenBank/DDBJ databases">
        <authorList>
            <person name="Tafer H."/>
            <person name="Lopandic K."/>
        </authorList>
    </citation>
    <scope>NUCLEOTIDE SEQUENCE [LARGE SCALE GENOMIC DNA]</scope>
    <source>
        <strain evidence="10">CBS 366.77</strain>
    </source>
</reference>
<comment type="similarity">
    <text evidence="3">Belongs to the ribose 5-phosphate isomerase family.</text>
</comment>
<dbReference type="AlphaFoldDB" id="A0A3A2ZU39"/>
<protein>
    <recommendedName>
        <fullName evidence="5">Ribose-5-phosphate isomerase</fullName>
        <ecNumber evidence="4">5.3.1.6</ecNumber>
    </recommendedName>
    <alternativeName>
        <fullName evidence="8">D-ribose-5-phosphate ketol-isomerase</fullName>
    </alternativeName>
    <alternativeName>
        <fullName evidence="7">Phosphoriboisomerase</fullName>
    </alternativeName>
</protein>
<evidence type="ECO:0000256" key="5">
    <source>
        <dbReference type="ARBA" id="ARBA00019150"/>
    </source>
</evidence>
<dbReference type="GO" id="GO:0004751">
    <property type="term" value="F:ribose-5-phosphate isomerase activity"/>
    <property type="evidence" value="ECO:0007669"/>
    <property type="project" value="UniProtKB-EC"/>
</dbReference>
<dbReference type="GO" id="GO:0009052">
    <property type="term" value="P:pentose-phosphate shunt, non-oxidative branch"/>
    <property type="evidence" value="ECO:0007669"/>
    <property type="project" value="InterPro"/>
</dbReference>
<keyword evidence="6 9" id="KW-0413">Isomerase</keyword>
<dbReference type="EMBL" id="MVGC01000027">
    <property type="protein sequence ID" value="RJE26230.1"/>
    <property type="molecule type" value="Genomic_DNA"/>
</dbReference>
<dbReference type="SUPFAM" id="SSF100950">
    <property type="entry name" value="NagB/RpiA/CoA transferase-like"/>
    <property type="match status" value="1"/>
</dbReference>
<evidence type="ECO:0000313" key="9">
    <source>
        <dbReference type="EMBL" id="RJE26230.1"/>
    </source>
</evidence>
<accession>A0A3A2ZU39</accession>
<dbReference type="GO" id="GO:0005737">
    <property type="term" value="C:cytoplasm"/>
    <property type="evidence" value="ECO:0007669"/>
    <property type="project" value="TreeGrafter"/>
</dbReference>
<dbReference type="InterPro" id="IPR004788">
    <property type="entry name" value="Ribose5P_isomerase_type_A"/>
</dbReference>